<dbReference type="EMBL" id="ML210389">
    <property type="protein sequence ID" value="TFK18611.1"/>
    <property type="molecule type" value="Genomic_DNA"/>
</dbReference>
<feature type="non-terminal residue" evidence="2">
    <location>
        <position position="585"/>
    </location>
</feature>
<reference evidence="2 3" key="1">
    <citation type="journal article" date="2019" name="Nat. Ecol. Evol.">
        <title>Megaphylogeny resolves global patterns of mushroom evolution.</title>
        <authorList>
            <person name="Varga T."/>
            <person name="Krizsan K."/>
            <person name="Foldi C."/>
            <person name="Dima B."/>
            <person name="Sanchez-Garcia M."/>
            <person name="Sanchez-Ramirez S."/>
            <person name="Szollosi G.J."/>
            <person name="Szarkandi J.G."/>
            <person name="Papp V."/>
            <person name="Albert L."/>
            <person name="Andreopoulos W."/>
            <person name="Angelini C."/>
            <person name="Antonin V."/>
            <person name="Barry K.W."/>
            <person name="Bougher N.L."/>
            <person name="Buchanan P."/>
            <person name="Buyck B."/>
            <person name="Bense V."/>
            <person name="Catcheside P."/>
            <person name="Chovatia M."/>
            <person name="Cooper J."/>
            <person name="Damon W."/>
            <person name="Desjardin D."/>
            <person name="Finy P."/>
            <person name="Geml J."/>
            <person name="Haridas S."/>
            <person name="Hughes K."/>
            <person name="Justo A."/>
            <person name="Karasinski D."/>
            <person name="Kautmanova I."/>
            <person name="Kiss B."/>
            <person name="Kocsube S."/>
            <person name="Kotiranta H."/>
            <person name="LaButti K.M."/>
            <person name="Lechner B.E."/>
            <person name="Liimatainen K."/>
            <person name="Lipzen A."/>
            <person name="Lukacs Z."/>
            <person name="Mihaltcheva S."/>
            <person name="Morgado L.N."/>
            <person name="Niskanen T."/>
            <person name="Noordeloos M.E."/>
            <person name="Ohm R.A."/>
            <person name="Ortiz-Santana B."/>
            <person name="Ovrebo C."/>
            <person name="Racz N."/>
            <person name="Riley R."/>
            <person name="Savchenko A."/>
            <person name="Shiryaev A."/>
            <person name="Soop K."/>
            <person name="Spirin V."/>
            <person name="Szebenyi C."/>
            <person name="Tomsovsky M."/>
            <person name="Tulloss R.E."/>
            <person name="Uehling J."/>
            <person name="Grigoriev I.V."/>
            <person name="Vagvolgyi C."/>
            <person name="Papp T."/>
            <person name="Martin F.M."/>
            <person name="Miettinen O."/>
            <person name="Hibbett D.S."/>
            <person name="Nagy L.G."/>
        </authorList>
    </citation>
    <scope>NUCLEOTIDE SEQUENCE [LARGE SCALE GENOMIC DNA]</scope>
    <source>
        <strain evidence="2 3">CBS 121175</strain>
    </source>
</reference>
<evidence type="ECO:0000313" key="2">
    <source>
        <dbReference type="EMBL" id="TFK18611.1"/>
    </source>
</evidence>
<protein>
    <submittedName>
        <fullName evidence="2">Uncharacterized protein</fullName>
    </submittedName>
</protein>
<feature type="region of interest" description="Disordered" evidence="1">
    <location>
        <begin position="402"/>
        <end position="473"/>
    </location>
</feature>
<gene>
    <name evidence="2" type="ORF">FA15DRAFT_760554</name>
</gene>
<name>A0A5C3KF00_COPMA</name>
<sequence length="585" mass="64463">MISAKDPSHFSSPPMKNDTMAFQAKEVPEIQTRCCMIQFMFVKDMVGFTIDLRRSSVVQTFPVMPAPWIFLTLLEEWATGGEKERTEWKKITKSIIRVLGVMCTGGPDWAEFDVALASFPRARERLWMLEAADRVGTRTHVELIRRNTSISSSSPGPSGDVLPRSAQSAALTKIPVTQSLPSPLKYLTPPPTLNSILNISPEVPPMVYQNPGAISAHPPASHSLPDIPSTSTVTNIPMAQSVPVPLIYSTTHPAFSSMPYIPPLSAGVPRVVDRGPDVIPTRHLASHSLLNKPSTSTAASTAIEPITRTIPLGCFTTDTGLVIPAAHALLMRLDVWASFRETERSREAVLSAWATFFKSKNWSEFNFALNWFPDANQQLDKLQAAFPHLSQRKFRNIRNNTTIASQRSRAPQDSVKQPAPVTTRNRSAPVKIAASSPIPPISVPLPQSKLSPADPVRDSVPSPQEPGIGPHDHTSMLTTIAWDIVNTLRESGFRCAFFGSMACRLYGNTRLPEDLDVLVFPPPASVVDPEFIKKGMVNRNTQFYTKPAVDPAATYRVLYHHIPQHAVLPPNFTRRFCKVDVLLPG</sequence>
<keyword evidence="3" id="KW-1185">Reference proteome</keyword>
<accession>A0A5C3KF00</accession>
<evidence type="ECO:0000313" key="3">
    <source>
        <dbReference type="Proteomes" id="UP000307440"/>
    </source>
</evidence>
<dbReference type="AlphaFoldDB" id="A0A5C3KF00"/>
<proteinExistence type="predicted"/>
<dbReference type="OrthoDB" id="3133286at2759"/>
<feature type="compositionally biased region" description="Low complexity" evidence="1">
    <location>
        <begin position="427"/>
        <end position="436"/>
    </location>
</feature>
<organism evidence="2 3">
    <name type="scientific">Coprinopsis marcescibilis</name>
    <name type="common">Agaric fungus</name>
    <name type="synonym">Psathyrella marcescibilis</name>
    <dbReference type="NCBI Taxonomy" id="230819"/>
    <lineage>
        <taxon>Eukaryota</taxon>
        <taxon>Fungi</taxon>
        <taxon>Dikarya</taxon>
        <taxon>Basidiomycota</taxon>
        <taxon>Agaricomycotina</taxon>
        <taxon>Agaricomycetes</taxon>
        <taxon>Agaricomycetidae</taxon>
        <taxon>Agaricales</taxon>
        <taxon>Agaricineae</taxon>
        <taxon>Psathyrellaceae</taxon>
        <taxon>Coprinopsis</taxon>
    </lineage>
</organism>
<evidence type="ECO:0000256" key="1">
    <source>
        <dbReference type="SAM" id="MobiDB-lite"/>
    </source>
</evidence>
<dbReference type="Proteomes" id="UP000307440">
    <property type="component" value="Unassembled WGS sequence"/>
</dbReference>
<feature type="compositionally biased region" description="Polar residues" evidence="1">
    <location>
        <begin position="402"/>
        <end position="426"/>
    </location>
</feature>